<evidence type="ECO:0000259" key="5">
    <source>
        <dbReference type="Pfam" id="PF08100"/>
    </source>
</evidence>
<feature type="domain" description="O-methyltransferase C-terminal" evidence="4">
    <location>
        <begin position="267"/>
        <end position="407"/>
    </location>
</feature>
<dbReference type="OMA" id="MIRYCWS"/>
<dbReference type="Gene3D" id="1.10.10.10">
    <property type="entry name" value="Winged helix-like DNA-binding domain superfamily/Winged helix DNA-binding domain"/>
    <property type="match status" value="1"/>
</dbReference>
<dbReference type="InterPro" id="IPR029063">
    <property type="entry name" value="SAM-dependent_MTases_sf"/>
</dbReference>
<keyword evidence="3" id="KW-0949">S-adenosyl-L-methionine</keyword>
<sequence length="433" mass="48580">MTSPADGKVNGHNYGHIKTPTEEAFTNNHVAIAPNDLEEVPGLLKRIALHGEAYLTENDELERTKILDSARSLVYALETPREAIVRHCWSQSSLYAAIEIGVDLDLFTALSRDDRPKSAAELATATGVSQVMLARILKHLAAMGVIKETGPDEYRRTGFSISMQSPRYSDAYPCMTGCITAGVLALPAHLRATNYMLPNDGTKCAFQRGFDTNLHFFDFLKQHPQHASEFNNHMSVYHQGRPSWMDLGFYPVQTLVQEATVTPDDILLVDIAGGIGHDLSEFHRKWPDLPGRLIVQELPEVVSQARELNLNPKIELMEHDFFEEQVVKGARAYYMHSILHDWTDDNCRRILANLVPAMLKGHSKLLINENVIPGTNAYWEATSLDIIMMADFSSTERTESQWRALVESVDGLRVVKIRTARRGVESLIECEIV</sequence>
<evidence type="ECO:0000313" key="7">
    <source>
        <dbReference type="Proteomes" id="UP000184546"/>
    </source>
</evidence>
<dbReference type="InterPro" id="IPR001077">
    <property type="entry name" value="COMT_C"/>
</dbReference>
<dbReference type="GO" id="GO:0046983">
    <property type="term" value="F:protein dimerization activity"/>
    <property type="evidence" value="ECO:0007669"/>
    <property type="project" value="InterPro"/>
</dbReference>
<dbReference type="STRING" id="690307.A0A1L9WG10"/>
<organism evidence="6 7">
    <name type="scientific">Aspergillus aculeatus (strain ATCC 16872 / CBS 172.66 / WB 5094)</name>
    <dbReference type="NCBI Taxonomy" id="690307"/>
    <lineage>
        <taxon>Eukaryota</taxon>
        <taxon>Fungi</taxon>
        <taxon>Dikarya</taxon>
        <taxon>Ascomycota</taxon>
        <taxon>Pezizomycotina</taxon>
        <taxon>Eurotiomycetes</taxon>
        <taxon>Eurotiomycetidae</taxon>
        <taxon>Eurotiales</taxon>
        <taxon>Aspergillaceae</taxon>
        <taxon>Aspergillus</taxon>
        <taxon>Aspergillus subgen. Circumdati</taxon>
    </lineage>
</organism>
<dbReference type="AlphaFoldDB" id="A0A1L9WG10"/>
<evidence type="ECO:0000259" key="4">
    <source>
        <dbReference type="Pfam" id="PF00891"/>
    </source>
</evidence>
<dbReference type="InterPro" id="IPR036390">
    <property type="entry name" value="WH_DNA-bd_sf"/>
</dbReference>
<dbReference type="GeneID" id="30974070"/>
<evidence type="ECO:0000313" key="6">
    <source>
        <dbReference type="EMBL" id="OJJ95073.1"/>
    </source>
</evidence>
<dbReference type="PANTHER" id="PTHR43712:SF1">
    <property type="entry name" value="HYPOTHETICAL O-METHYLTRANSFERASE (EUROFUNG)-RELATED"/>
    <property type="match status" value="1"/>
</dbReference>
<proteinExistence type="predicted"/>
<evidence type="ECO:0000256" key="1">
    <source>
        <dbReference type="ARBA" id="ARBA00022603"/>
    </source>
</evidence>
<dbReference type="GO" id="GO:0044550">
    <property type="term" value="P:secondary metabolite biosynthetic process"/>
    <property type="evidence" value="ECO:0007669"/>
    <property type="project" value="UniProtKB-ARBA"/>
</dbReference>
<gene>
    <name evidence="6" type="ORF">ASPACDRAFT_36872</name>
</gene>
<dbReference type="InterPro" id="IPR016461">
    <property type="entry name" value="COMT-like"/>
</dbReference>
<reference evidence="7" key="1">
    <citation type="journal article" date="2017" name="Genome Biol.">
        <title>Comparative genomics reveals high biological diversity and specific adaptations in the industrially and medically important fungal genus Aspergillus.</title>
        <authorList>
            <person name="de Vries R.P."/>
            <person name="Riley R."/>
            <person name="Wiebenga A."/>
            <person name="Aguilar-Osorio G."/>
            <person name="Amillis S."/>
            <person name="Uchima C.A."/>
            <person name="Anderluh G."/>
            <person name="Asadollahi M."/>
            <person name="Askin M."/>
            <person name="Barry K."/>
            <person name="Battaglia E."/>
            <person name="Bayram O."/>
            <person name="Benocci T."/>
            <person name="Braus-Stromeyer S.A."/>
            <person name="Caldana C."/>
            <person name="Canovas D."/>
            <person name="Cerqueira G.C."/>
            <person name="Chen F."/>
            <person name="Chen W."/>
            <person name="Choi C."/>
            <person name="Clum A."/>
            <person name="Dos Santos R.A."/>
            <person name="Damasio A.R."/>
            <person name="Diallinas G."/>
            <person name="Emri T."/>
            <person name="Fekete E."/>
            <person name="Flipphi M."/>
            <person name="Freyberg S."/>
            <person name="Gallo A."/>
            <person name="Gournas C."/>
            <person name="Habgood R."/>
            <person name="Hainaut M."/>
            <person name="Harispe M.L."/>
            <person name="Henrissat B."/>
            <person name="Hilden K.S."/>
            <person name="Hope R."/>
            <person name="Hossain A."/>
            <person name="Karabika E."/>
            <person name="Karaffa L."/>
            <person name="Karanyi Z."/>
            <person name="Krasevec N."/>
            <person name="Kuo A."/>
            <person name="Kusch H."/>
            <person name="LaButti K."/>
            <person name="Lagendijk E.L."/>
            <person name="Lapidus A."/>
            <person name="Levasseur A."/>
            <person name="Lindquist E."/>
            <person name="Lipzen A."/>
            <person name="Logrieco A.F."/>
            <person name="MacCabe A."/>
            <person name="Maekelae M.R."/>
            <person name="Malavazi I."/>
            <person name="Melin P."/>
            <person name="Meyer V."/>
            <person name="Mielnichuk N."/>
            <person name="Miskei M."/>
            <person name="Molnar A.P."/>
            <person name="Mule G."/>
            <person name="Ngan C.Y."/>
            <person name="Orejas M."/>
            <person name="Orosz E."/>
            <person name="Ouedraogo J.P."/>
            <person name="Overkamp K.M."/>
            <person name="Park H.-S."/>
            <person name="Perrone G."/>
            <person name="Piumi F."/>
            <person name="Punt P.J."/>
            <person name="Ram A.F."/>
            <person name="Ramon A."/>
            <person name="Rauscher S."/>
            <person name="Record E."/>
            <person name="Riano-Pachon D.M."/>
            <person name="Robert V."/>
            <person name="Roehrig J."/>
            <person name="Ruller R."/>
            <person name="Salamov A."/>
            <person name="Salih N.S."/>
            <person name="Samson R.A."/>
            <person name="Sandor E."/>
            <person name="Sanguinetti M."/>
            <person name="Schuetze T."/>
            <person name="Sepcic K."/>
            <person name="Shelest E."/>
            <person name="Sherlock G."/>
            <person name="Sophianopoulou V."/>
            <person name="Squina F.M."/>
            <person name="Sun H."/>
            <person name="Susca A."/>
            <person name="Todd R.B."/>
            <person name="Tsang A."/>
            <person name="Unkles S.E."/>
            <person name="van de Wiele N."/>
            <person name="van Rossen-Uffink D."/>
            <person name="Oliveira J.V."/>
            <person name="Vesth T.C."/>
            <person name="Visser J."/>
            <person name="Yu J.-H."/>
            <person name="Zhou M."/>
            <person name="Andersen M.R."/>
            <person name="Archer D.B."/>
            <person name="Baker S.E."/>
            <person name="Benoit I."/>
            <person name="Brakhage A.A."/>
            <person name="Braus G.H."/>
            <person name="Fischer R."/>
            <person name="Frisvad J.C."/>
            <person name="Goldman G.H."/>
            <person name="Houbraken J."/>
            <person name="Oakley B."/>
            <person name="Pocsi I."/>
            <person name="Scazzocchio C."/>
            <person name="Seiboth B."/>
            <person name="vanKuyk P.A."/>
            <person name="Wortman J."/>
            <person name="Dyer P.S."/>
            <person name="Grigoriev I.V."/>
        </authorList>
    </citation>
    <scope>NUCLEOTIDE SEQUENCE [LARGE SCALE GENOMIC DNA]</scope>
    <source>
        <strain evidence="7">ATCC 16872 / CBS 172.66 / WB 5094</strain>
    </source>
</reference>
<dbReference type="PANTHER" id="PTHR43712">
    <property type="entry name" value="PUTATIVE (AFU_ORTHOLOGUE AFUA_4G14580)-RELATED"/>
    <property type="match status" value="1"/>
</dbReference>
<evidence type="ECO:0000256" key="3">
    <source>
        <dbReference type="ARBA" id="ARBA00022691"/>
    </source>
</evidence>
<dbReference type="Pfam" id="PF08100">
    <property type="entry name" value="Dimerisation"/>
    <property type="match status" value="1"/>
</dbReference>
<dbReference type="InterPro" id="IPR036388">
    <property type="entry name" value="WH-like_DNA-bd_sf"/>
</dbReference>
<dbReference type="EMBL" id="KV878991">
    <property type="protein sequence ID" value="OJJ95073.1"/>
    <property type="molecule type" value="Genomic_DNA"/>
</dbReference>
<accession>A0A1L9WG10</accession>
<feature type="domain" description="O-methyltransferase dimerisation" evidence="5">
    <location>
        <begin position="96"/>
        <end position="158"/>
    </location>
</feature>
<name>A0A1L9WG10_ASPA1</name>
<dbReference type="OrthoDB" id="1535081at2759"/>
<dbReference type="Gene3D" id="3.40.50.150">
    <property type="entry name" value="Vaccinia Virus protein VP39"/>
    <property type="match status" value="1"/>
</dbReference>
<evidence type="ECO:0000256" key="2">
    <source>
        <dbReference type="ARBA" id="ARBA00022679"/>
    </source>
</evidence>
<dbReference type="PROSITE" id="PS51683">
    <property type="entry name" value="SAM_OMT_II"/>
    <property type="match status" value="1"/>
</dbReference>
<dbReference type="RefSeq" id="XP_020051413.1">
    <property type="nucleotide sequence ID" value="XM_020200256.1"/>
</dbReference>
<dbReference type="InterPro" id="IPR012967">
    <property type="entry name" value="COMT_dimerisation"/>
</dbReference>
<dbReference type="Pfam" id="PF00891">
    <property type="entry name" value="Methyltransf_2"/>
    <property type="match status" value="1"/>
</dbReference>
<dbReference type="GO" id="GO:0008171">
    <property type="term" value="F:O-methyltransferase activity"/>
    <property type="evidence" value="ECO:0007669"/>
    <property type="project" value="InterPro"/>
</dbReference>
<dbReference type="VEuPathDB" id="FungiDB:ASPACDRAFT_36872"/>
<keyword evidence="1" id="KW-0489">Methyltransferase</keyword>
<dbReference type="SUPFAM" id="SSF53335">
    <property type="entry name" value="S-adenosyl-L-methionine-dependent methyltransferases"/>
    <property type="match status" value="1"/>
</dbReference>
<dbReference type="Proteomes" id="UP000184546">
    <property type="component" value="Unassembled WGS sequence"/>
</dbReference>
<protein>
    <submittedName>
        <fullName evidence="6">Uncharacterized protein</fullName>
    </submittedName>
</protein>
<dbReference type="SUPFAM" id="SSF46785">
    <property type="entry name" value="Winged helix' DNA-binding domain"/>
    <property type="match status" value="1"/>
</dbReference>
<keyword evidence="2" id="KW-0808">Transferase</keyword>
<dbReference type="GO" id="GO:0032259">
    <property type="term" value="P:methylation"/>
    <property type="evidence" value="ECO:0007669"/>
    <property type="project" value="UniProtKB-KW"/>
</dbReference>
<keyword evidence="7" id="KW-1185">Reference proteome</keyword>